<gene>
    <name evidence="2" type="ORF">JOQ06_009478</name>
</gene>
<proteinExistence type="predicted"/>
<evidence type="ECO:0000313" key="3">
    <source>
        <dbReference type="Proteomes" id="UP001219934"/>
    </source>
</evidence>
<organism evidence="2 3">
    <name type="scientific">Pogonophryne albipinna</name>
    <dbReference type="NCBI Taxonomy" id="1090488"/>
    <lineage>
        <taxon>Eukaryota</taxon>
        <taxon>Metazoa</taxon>
        <taxon>Chordata</taxon>
        <taxon>Craniata</taxon>
        <taxon>Vertebrata</taxon>
        <taxon>Euteleostomi</taxon>
        <taxon>Actinopterygii</taxon>
        <taxon>Neopterygii</taxon>
        <taxon>Teleostei</taxon>
        <taxon>Neoteleostei</taxon>
        <taxon>Acanthomorphata</taxon>
        <taxon>Eupercaria</taxon>
        <taxon>Perciformes</taxon>
        <taxon>Notothenioidei</taxon>
        <taxon>Pogonophryne</taxon>
    </lineage>
</organism>
<dbReference type="Proteomes" id="UP001219934">
    <property type="component" value="Unassembled WGS sequence"/>
</dbReference>
<dbReference type="EMBL" id="JAPTMU010000002">
    <property type="protein sequence ID" value="KAJ4947443.1"/>
    <property type="molecule type" value="Genomic_DNA"/>
</dbReference>
<evidence type="ECO:0000313" key="2">
    <source>
        <dbReference type="EMBL" id="KAJ4947443.1"/>
    </source>
</evidence>
<feature type="region of interest" description="Disordered" evidence="1">
    <location>
        <begin position="29"/>
        <end position="58"/>
    </location>
</feature>
<accession>A0AAD6FTK7</accession>
<evidence type="ECO:0000256" key="1">
    <source>
        <dbReference type="SAM" id="MobiDB-lite"/>
    </source>
</evidence>
<keyword evidence="3" id="KW-1185">Reference proteome</keyword>
<dbReference type="AlphaFoldDB" id="A0AAD6FTK7"/>
<comment type="caution">
    <text evidence="2">The sequence shown here is derived from an EMBL/GenBank/DDBJ whole genome shotgun (WGS) entry which is preliminary data.</text>
</comment>
<sequence>MESITLKVEEALERAADSDQKLNNLEGQEWRKRSNSGVSEPLQLPMNGGTGRGGCSELPGVKERLLLKKDMQGTEGREKEVQAPRIEDISEEKPVLKVTV</sequence>
<reference evidence="2" key="1">
    <citation type="submission" date="2022-11" db="EMBL/GenBank/DDBJ databases">
        <title>Chromosome-level genome of Pogonophryne albipinna.</title>
        <authorList>
            <person name="Jo E."/>
        </authorList>
    </citation>
    <scope>NUCLEOTIDE SEQUENCE</scope>
    <source>
        <strain evidence="2">SGF0006</strain>
        <tissue evidence="2">Muscle</tissue>
    </source>
</reference>
<protein>
    <submittedName>
        <fullName evidence="2">Uncharacterized protein</fullName>
    </submittedName>
</protein>
<name>A0AAD6FTK7_9TELE</name>